<dbReference type="InterPro" id="IPR012795">
    <property type="entry name" value="tRNA_Ile_lys_synt_N"/>
</dbReference>
<dbReference type="GO" id="GO:0005524">
    <property type="term" value="F:ATP binding"/>
    <property type="evidence" value="ECO:0007669"/>
    <property type="project" value="UniProtKB-KW"/>
</dbReference>
<dbReference type="InterPro" id="IPR012094">
    <property type="entry name" value="tRNA_Ile_lys_synt"/>
</dbReference>
<proteinExistence type="inferred from homology"/>
<evidence type="ECO:0000256" key="2">
    <source>
        <dbReference type="ARBA" id="ARBA00022598"/>
    </source>
</evidence>
<dbReference type="SUPFAM" id="SSF52402">
    <property type="entry name" value="Adenine nucleotide alpha hydrolases-like"/>
    <property type="match status" value="1"/>
</dbReference>
<evidence type="ECO:0000256" key="5">
    <source>
        <dbReference type="ARBA" id="ARBA00022840"/>
    </source>
</evidence>
<dbReference type="GO" id="GO:0008033">
    <property type="term" value="P:tRNA processing"/>
    <property type="evidence" value="ECO:0007669"/>
    <property type="project" value="UniProtKB-KW"/>
</dbReference>
<feature type="domain" description="tRNA(Ile)-lysidine/2-thiocytidine synthase N-terminal" evidence="8">
    <location>
        <begin position="42"/>
        <end position="278"/>
    </location>
</feature>
<keyword evidence="5" id="KW-0067">ATP-binding</keyword>
<dbReference type="EMBL" id="JABCIY010000265">
    <property type="protein sequence ID" value="KAF7186178.1"/>
    <property type="molecule type" value="Genomic_DNA"/>
</dbReference>
<comment type="caution">
    <text evidence="9">The sequence shown here is derived from an EMBL/GenBank/DDBJ whole genome shotgun (WGS) entry which is preliminary data.</text>
</comment>
<keyword evidence="10" id="KW-1185">Reference proteome</keyword>
<accession>A0A8H6VBJ4</accession>
<dbReference type="GO" id="GO:0032267">
    <property type="term" value="F:tRNA(Ile)-lysidine synthase activity"/>
    <property type="evidence" value="ECO:0007669"/>
    <property type="project" value="UniProtKB-EC"/>
</dbReference>
<dbReference type="CDD" id="cd01992">
    <property type="entry name" value="TilS_N"/>
    <property type="match status" value="1"/>
</dbReference>
<evidence type="ECO:0000313" key="9">
    <source>
        <dbReference type="EMBL" id="KAF7186178.1"/>
    </source>
</evidence>
<dbReference type="Proteomes" id="UP000660729">
    <property type="component" value="Unassembled WGS sequence"/>
</dbReference>
<dbReference type="PANTHER" id="PTHR43033">
    <property type="entry name" value="TRNA(ILE)-LYSIDINE SYNTHASE-RELATED"/>
    <property type="match status" value="1"/>
</dbReference>
<dbReference type="OrthoDB" id="434144at2759"/>
<dbReference type="HAMAP" id="MF_01161">
    <property type="entry name" value="tRNA_Ile_lys_synt"/>
    <property type="match status" value="1"/>
</dbReference>
<comment type="catalytic activity">
    <reaction evidence="6">
        <text>cytidine(34) in tRNA(Ile2) + L-lysine + ATP = lysidine(34) in tRNA(Ile2) + AMP + diphosphate + H(+)</text>
        <dbReference type="Rhea" id="RHEA:43744"/>
        <dbReference type="Rhea" id="RHEA-COMP:10625"/>
        <dbReference type="Rhea" id="RHEA-COMP:10670"/>
        <dbReference type="ChEBI" id="CHEBI:15378"/>
        <dbReference type="ChEBI" id="CHEBI:30616"/>
        <dbReference type="ChEBI" id="CHEBI:32551"/>
        <dbReference type="ChEBI" id="CHEBI:33019"/>
        <dbReference type="ChEBI" id="CHEBI:82748"/>
        <dbReference type="ChEBI" id="CHEBI:83665"/>
        <dbReference type="ChEBI" id="CHEBI:456215"/>
        <dbReference type="EC" id="6.3.4.19"/>
    </reaction>
</comment>
<dbReference type="Gene3D" id="3.40.50.620">
    <property type="entry name" value="HUPs"/>
    <property type="match status" value="1"/>
</dbReference>
<evidence type="ECO:0000256" key="1">
    <source>
        <dbReference type="ARBA" id="ARBA00013267"/>
    </source>
</evidence>
<organism evidence="9 10">
    <name type="scientific">Pseudocercospora fuligena</name>
    <dbReference type="NCBI Taxonomy" id="685502"/>
    <lineage>
        <taxon>Eukaryota</taxon>
        <taxon>Fungi</taxon>
        <taxon>Dikarya</taxon>
        <taxon>Ascomycota</taxon>
        <taxon>Pezizomycotina</taxon>
        <taxon>Dothideomycetes</taxon>
        <taxon>Dothideomycetidae</taxon>
        <taxon>Mycosphaerellales</taxon>
        <taxon>Mycosphaerellaceae</taxon>
        <taxon>Pseudocercospora</taxon>
    </lineage>
</organism>
<evidence type="ECO:0000256" key="3">
    <source>
        <dbReference type="ARBA" id="ARBA00022694"/>
    </source>
</evidence>
<keyword evidence="2" id="KW-0436">Ligase</keyword>
<dbReference type="PANTHER" id="PTHR43033:SF1">
    <property type="entry name" value="TRNA(ILE)-LYSIDINE SYNTHASE-RELATED"/>
    <property type="match status" value="1"/>
</dbReference>
<dbReference type="Pfam" id="PF01171">
    <property type="entry name" value="ATP_bind_3"/>
    <property type="match status" value="1"/>
</dbReference>
<feature type="region of interest" description="Disordered" evidence="7">
    <location>
        <begin position="594"/>
        <end position="620"/>
    </location>
</feature>
<keyword evidence="4" id="KW-0547">Nucleotide-binding</keyword>
<feature type="compositionally biased region" description="Basic and acidic residues" evidence="7">
    <location>
        <begin position="603"/>
        <end position="620"/>
    </location>
</feature>
<dbReference type="InterPro" id="IPR011063">
    <property type="entry name" value="TilS/TtcA_N"/>
</dbReference>
<dbReference type="InterPro" id="IPR014729">
    <property type="entry name" value="Rossmann-like_a/b/a_fold"/>
</dbReference>
<sequence length="620" mass="69853">MLENVSGVAKAAALKALRADVYKYITSLTSHGGDRLGPPRLGLAISGGVDSMALATICACYRHGVERDYKNDVNFSGYIVDHGYRSESSDEAENVARELTRIGVRPRVLKLDWSSYGDPKSVPNFESVARRLRYQAIGRACFRDRISSVLVAHHADDQAETILARMHQKYYGHGLKGIKTSGKFPECEGIYGVDGSGDPYFPAARHGQDSEHFPVDQAFPGSKDRGMAVERGGLVVHRPLLNYSKDDLIAICEELDVNWFEDHTNADRTLTLRNAIRHLNKQDCLPAALQKKSLLALSSRLLQSRQTYEDRATELFNSIAATLDLASGSVSFSLSPDFRAGLEGTEADSYVLALLLRKLLLLVAPRSNISLTELDLGVDLVFSNLDIETFLTTGYLHIAEVNIHRSIKHKQGRVQYKLDRAAPIKRRSSDFEICWPEGKTYLEKGVRWSQWTLWDNRYWIRVGHFGKISPDPGLKIAVTFFASTHLAKARRSLPKWQYMAFQKRLRIIPGSIHGTLPAIITKRPVGGDVGTGVVEEEVEIMAMPTLRWNNPKFKLSDQYWQHDHEMRQKLKSIPSWLWEIRYREVDFSGKEHKIVDSTLKPEQSMEKAKAEDSGAEEESR</sequence>
<keyword evidence="3" id="KW-0819">tRNA processing</keyword>
<evidence type="ECO:0000256" key="6">
    <source>
        <dbReference type="ARBA" id="ARBA00048539"/>
    </source>
</evidence>
<gene>
    <name evidence="9" type="ORF">HII31_12515</name>
</gene>
<dbReference type="EC" id="6.3.4.19" evidence="1"/>
<evidence type="ECO:0000256" key="4">
    <source>
        <dbReference type="ARBA" id="ARBA00022741"/>
    </source>
</evidence>
<name>A0A8H6VBJ4_9PEZI</name>
<evidence type="ECO:0000256" key="7">
    <source>
        <dbReference type="SAM" id="MobiDB-lite"/>
    </source>
</evidence>
<protein>
    <recommendedName>
        <fullName evidence="1">tRNA(Ile)-lysidine synthetase</fullName>
        <ecNumber evidence="1">6.3.4.19</ecNumber>
    </recommendedName>
</protein>
<reference evidence="9" key="1">
    <citation type="submission" date="2020-04" db="EMBL/GenBank/DDBJ databases">
        <title>Draft genome resource of the tomato pathogen Pseudocercospora fuligena.</title>
        <authorList>
            <person name="Zaccaron A."/>
        </authorList>
    </citation>
    <scope>NUCLEOTIDE SEQUENCE</scope>
    <source>
        <strain evidence="9">PF001</strain>
    </source>
</reference>
<dbReference type="AlphaFoldDB" id="A0A8H6VBJ4"/>
<evidence type="ECO:0000313" key="10">
    <source>
        <dbReference type="Proteomes" id="UP000660729"/>
    </source>
</evidence>
<evidence type="ECO:0000259" key="8">
    <source>
        <dbReference type="Pfam" id="PF01171"/>
    </source>
</evidence>